<dbReference type="RefSeq" id="WP_060104322.1">
    <property type="nucleotide sequence ID" value="NZ_LPEQ01000047.1"/>
</dbReference>
<dbReference type="FunFam" id="1.10.10.10:FF:000038">
    <property type="entry name" value="Glycine cleavage system transcriptional activator"/>
    <property type="match status" value="1"/>
</dbReference>
<dbReference type="NCBIfam" id="NF008352">
    <property type="entry name" value="PRK11139.1"/>
    <property type="match status" value="1"/>
</dbReference>
<dbReference type="Gene3D" id="1.10.10.10">
    <property type="entry name" value="Winged helix-like DNA-binding domain superfamily/Winged helix DNA-binding domain"/>
    <property type="match status" value="1"/>
</dbReference>
<dbReference type="GO" id="GO:0003700">
    <property type="term" value="F:DNA-binding transcription factor activity"/>
    <property type="evidence" value="ECO:0007669"/>
    <property type="project" value="InterPro"/>
</dbReference>
<protein>
    <submittedName>
        <fullName evidence="6">LysR family transcriptional regulator</fullName>
    </submittedName>
</protein>
<dbReference type="PROSITE" id="PS50931">
    <property type="entry name" value="HTH_LYSR"/>
    <property type="match status" value="1"/>
</dbReference>
<dbReference type="GO" id="GO:0043565">
    <property type="term" value="F:sequence-specific DNA binding"/>
    <property type="evidence" value="ECO:0007669"/>
    <property type="project" value="TreeGrafter"/>
</dbReference>
<proteinExistence type="inferred from homology"/>
<comment type="caution">
    <text evidence="6">The sequence shown here is derived from an EMBL/GenBank/DDBJ whole genome shotgun (WGS) entry which is preliminary data.</text>
</comment>
<evidence type="ECO:0000256" key="2">
    <source>
        <dbReference type="ARBA" id="ARBA00023015"/>
    </source>
</evidence>
<sequence>MKALSRTRRLPPLNALRAFEAAARHLNFRLAADELGVTQGAVAQQVRHLEDVVEVQLFRRLPRGLALTREGLEYFSSVQRALQIIADATDALGQRPRVLTVSTTPSFASKWLIPRLSDFGRQHPDIEVRVIADERLASFRADGVDIAIRLGKPPFPAGLAAQLLFPLDIFAVASPALLDGAPPIRTPADLSTHALLHDAHDLWSEFIEKLGATGRTDPTKGPRFSQSLLAIDAAIAGQGIALTSEPLVERDIAEGRLRRVFDFSFPMSLGFYVVFPQANAHSEALEAMRRWLFAQYAGA</sequence>
<evidence type="ECO:0000256" key="1">
    <source>
        <dbReference type="ARBA" id="ARBA00009437"/>
    </source>
</evidence>
<dbReference type="Pfam" id="PF03466">
    <property type="entry name" value="LysR_substrate"/>
    <property type="match status" value="1"/>
</dbReference>
<gene>
    <name evidence="6" type="ORF">WT27_29305</name>
</gene>
<keyword evidence="3" id="KW-0238">DNA-binding</keyword>
<dbReference type="SUPFAM" id="SSF53850">
    <property type="entry name" value="Periplasmic binding protein-like II"/>
    <property type="match status" value="1"/>
</dbReference>
<dbReference type="EMBL" id="LPEQ01000047">
    <property type="protein sequence ID" value="KVV51910.1"/>
    <property type="molecule type" value="Genomic_DNA"/>
</dbReference>
<evidence type="ECO:0000259" key="5">
    <source>
        <dbReference type="PROSITE" id="PS50931"/>
    </source>
</evidence>
<dbReference type="AlphaFoldDB" id="A0A106E8Q3"/>
<dbReference type="PANTHER" id="PTHR30537:SF26">
    <property type="entry name" value="GLYCINE CLEAVAGE SYSTEM TRANSCRIPTIONAL ACTIVATOR"/>
    <property type="match status" value="1"/>
</dbReference>
<dbReference type="InterPro" id="IPR005119">
    <property type="entry name" value="LysR_subst-bd"/>
</dbReference>
<keyword evidence="2" id="KW-0805">Transcription regulation</keyword>
<evidence type="ECO:0000256" key="4">
    <source>
        <dbReference type="ARBA" id="ARBA00023163"/>
    </source>
</evidence>
<keyword evidence="7" id="KW-1185">Reference proteome</keyword>
<dbReference type="SUPFAM" id="SSF46785">
    <property type="entry name" value="Winged helix' DNA-binding domain"/>
    <property type="match status" value="1"/>
</dbReference>
<dbReference type="PANTHER" id="PTHR30537">
    <property type="entry name" value="HTH-TYPE TRANSCRIPTIONAL REGULATOR"/>
    <property type="match status" value="1"/>
</dbReference>
<dbReference type="InterPro" id="IPR036388">
    <property type="entry name" value="WH-like_DNA-bd_sf"/>
</dbReference>
<dbReference type="GO" id="GO:0006351">
    <property type="term" value="P:DNA-templated transcription"/>
    <property type="evidence" value="ECO:0007669"/>
    <property type="project" value="TreeGrafter"/>
</dbReference>
<reference evidence="6 7" key="1">
    <citation type="submission" date="2015-11" db="EMBL/GenBank/DDBJ databases">
        <title>Expanding the genomic diversity of Burkholderia species for the development of highly accurate diagnostics.</title>
        <authorList>
            <person name="Sahl J."/>
            <person name="Keim P."/>
            <person name="Wagner D."/>
        </authorList>
    </citation>
    <scope>NUCLEOTIDE SEQUENCE [LARGE SCALE GENOMIC DNA]</scope>
    <source>
        <strain evidence="6 7">MSMB1301WGS</strain>
    </source>
</reference>
<dbReference type="CDD" id="cd08432">
    <property type="entry name" value="PBP2_GcdR_TrpI_HvrB_AmpR_like"/>
    <property type="match status" value="1"/>
</dbReference>
<comment type="similarity">
    <text evidence="1">Belongs to the LysR transcriptional regulatory family.</text>
</comment>
<dbReference type="Gene3D" id="3.40.190.10">
    <property type="entry name" value="Periplasmic binding protein-like II"/>
    <property type="match status" value="2"/>
</dbReference>
<evidence type="ECO:0000313" key="6">
    <source>
        <dbReference type="EMBL" id="KVV51910.1"/>
    </source>
</evidence>
<dbReference type="InterPro" id="IPR000847">
    <property type="entry name" value="LysR_HTH_N"/>
</dbReference>
<name>A0A106E8Q3_9BURK</name>
<organism evidence="6 7">
    <name type="scientific">Burkholderia territorii</name>
    <dbReference type="NCBI Taxonomy" id="1503055"/>
    <lineage>
        <taxon>Bacteria</taxon>
        <taxon>Pseudomonadati</taxon>
        <taxon>Pseudomonadota</taxon>
        <taxon>Betaproteobacteria</taxon>
        <taxon>Burkholderiales</taxon>
        <taxon>Burkholderiaceae</taxon>
        <taxon>Burkholderia</taxon>
        <taxon>Burkholderia cepacia complex</taxon>
    </lineage>
</organism>
<dbReference type="PRINTS" id="PR00039">
    <property type="entry name" value="HTHLYSR"/>
</dbReference>
<accession>A0A106E8Q3</accession>
<dbReference type="Proteomes" id="UP000062317">
    <property type="component" value="Unassembled WGS sequence"/>
</dbReference>
<evidence type="ECO:0000256" key="3">
    <source>
        <dbReference type="ARBA" id="ARBA00023125"/>
    </source>
</evidence>
<keyword evidence="4" id="KW-0804">Transcription</keyword>
<dbReference type="InterPro" id="IPR036390">
    <property type="entry name" value="WH_DNA-bd_sf"/>
</dbReference>
<dbReference type="Pfam" id="PF00126">
    <property type="entry name" value="HTH_1"/>
    <property type="match status" value="1"/>
</dbReference>
<evidence type="ECO:0000313" key="7">
    <source>
        <dbReference type="Proteomes" id="UP000062317"/>
    </source>
</evidence>
<feature type="domain" description="HTH lysR-type" evidence="5">
    <location>
        <begin position="11"/>
        <end position="68"/>
    </location>
</feature>
<dbReference type="InterPro" id="IPR058163">
    <property type="entry name" value="LysR-type_TF_proteobact-type"/>
</dbReference>